<evidence type="ECO:0000256" key="3">
    <source>
        <dbReference type="ARBA" id="ARBA00022729"/>
    </source>
</evidence>
<gene>
    <name evidence="9" type="ORF">acsn021_18570</name>
</gene>
<dbReference type="InterPro" id="IPR014756">
    <property type="entry name" value="Ig_E-set"/>
</dbReference>
<dbReference type="SUPFAM" id="SSF81296">
    <property type="entry name" value="E set domains"/>
    <property type="match status" value="4"/>
</dbReference>
<dbReference type="GO" id="GO:0030248">
    <property type="term" value="F:cellulose binding"/>
    <property type="evidence" value="ECO:0007669"/>
    <property type="project" value="InterPro"/>
</dbReference>
<evidence type="ECO:0000256" key="5">
    <source>
        <dbReference type="ARBA" id="ARBA00023001"/>
    </source>
</evidence>
<dbReference type="InterPro" id="IPR001547">
    <property type="entry name" value="Glyco_hydro_5"/>
</dbReference>
<keyword evidence="10" id="KW-1185">Reference proteome</keyword>
<dbReference type="InterPro" id="IPR008965">
    <property type="entry name" value="CBM2/CBM3_carb-bd_dom_sf"/>
</dbReference>
<evidence type="ECO:0000256" key="4">
    <source>
        <dbReference type="ARBA" id="ARBA00022801"/>
    </source>
</evidence>
<keyword evidence="7" id="KW-0326">Glycosidase</keyword>
<proteinExistence type="predicted"/>
<reference evidence="9 10" key="1">
    <citation type="journal article" date="2016" name="Int. J. Syst. Evol. Microbiol.">
        <title>Descriptions of Anaerotaenia torta gen. nov., sp. nov. and Anaerocolumna cellulosilytica gen. nov., sp. nov. isolated from a methanogenic reactor of cattle waste.</title>
        <authorList>
            <person name="Uek A."/>
            <person name="Ohtaki Y."/>
            <person name="Kaku N."/>
            <person name="Ueki K."/>
        </authorList>
    </citation>
    <scope>NUCLEOTIDE SEQUENCE [LARGE SCALE GENOMIC DNA]</scope>
    <source>
        <strain evidence="9 10">SN021</strain>
    </source>
</reference>
<keyword evidence="3" id="KW-0732">Signal</keyword>
<keyword evidence="6" id="KW-0119">Carbohydrate metabolism</keyword>
<dbReference type="RefSeq" id="WP_184091154.1">
    <property type="nucleotide sequence ID" value="NZ_AP023367.1"/>
</dbReference>
<dbReference type="InterPro" id="IPR001956">
    <property type="entry name" value="CBM3"/>
</dbReference>
<dbReference type="InterPro" id="IPR017853">
    <property type="entry name" value="GH"/>
</dbReference>
<dbReference type="Pfam" id="PF00942">
    <property type="entry name" value="CBM_3"/>
    <property type="match status" value="1"/>
</dbReference>
<keyword evidence="8" id="KW-0624">Polysaccharide degradation</keyword>
<dbReference type="InterPro" id="IPR000421">
    <property type="entry name" value="FA58C"/>
</dbReference>
<dbReference type="GO" id="GO:0008810">
    <property type="term" value="F:cellulase activity"/>
    <property type="evidence" value="ECO:0007669"/>
    <property type="project" value="UniProtKB-EC"/>
</dbReference>
<accession>A0A6S6R5F7</accession>
<dbReference type="SUPFAM" id="SSF51445">
    <property type="entry name" value="(Trans)glycosidases"/>
    <property type="match status" value="1"/>
</dbReference>
<comment type="catalytic activity">
    <reaction evidence="1">
        <text>Endohydrolysis of (1-&gt;4)-beta-D-glucosidic linkages in cellulose, lichenin and cereal beta-D-glucans.</text>
        <dbReference type="EC" id="3.2.1.4"/>
    </reaction>
</comment>
<keyword evidence="5" id="KW-0136">Cellulose degradation</keyword>
<dbReference type="Gene3D" id="2.60.120.260">
    <property type="entry name" value="Galactose-binding domain-like"/>
    <property type="match status" value="1"/>
</dbReference>
<dbReference type="EMBL" id="AP023367">
    <property type="protein sequence ID" value="BCJ94288.1"/>
    <property type="molecule type" value="Genomic_DNA"/>
</dbReference>
<dbReference type="PROSITE" id="PS51172">
    <property type="entry name" value="CBM3"/>
    <property type="match status" value="1"/>
</dbReference>
<dbReference type="EC" id="3.2.1.4" evidence="2"/>
<dbReference type="Proteomes" id="UP000515561">
    <property type="component" value="Chromosome"/>
</dbReference>
<dbReference type="PROSITE" id="PS50022">
    <property type="entry name" value="FA58C_3"/>
    <property type="match status" value="1"/>
</dbReference>
<evidence type="ECO:0000256" key="2">
    <source>
        <dbReference type="ARBA" id="ARBA00012601"/>
    </source>
</evidence>
<dbReference type="Pfam" id="PF00150">
    <property type="entry name" value="Cellulase"/>
    <property type="match status" value="1"/>
</dbReference>
<dbReference type="GO" id="GO:0030245">
    <property type="term" value="P:cellulose catabolic process"/>
    <property type="evidence" value="ECO:0007669"/>
    <property type="project" value="UniProtKB-KW"/>
</dbReference>
<keyword evidence="4" id="KW-0378">Hydrolase</keyword>
<sequence>MKKRHFLFSMLVLLLFLLLPIGQAMAATDTTYPGFRVEGRFLYDNQGEKVILYGMNKMIIWTDKDGIPSYSEIAKTGANSVRIVWSLEGSAEDLDTAIRNCRSENMIPMIELHDATGDWSKLPTLVDYWIRPDIVEVIQKHQEYLLVNIGNEVGNQVSETDFKAGYKTAILKMREAGIHVPIVIDASSYGQDINILKSCGPYLIEADPDSNLMFSVHMWWPKAWGYTAQRVIDELEESVAINLPLIVGEFGHMWDETESGQIPYKTILEYCYKYEIGYLPWEWGPDNNPQTFLDMTTDGTYETLHGWGLEVAVTSPYSISNIAERPVSMLSNLPAMLPAEPLPSGNLALGRPVTASSLESSLYSGANITDGSLNSRWASTLTDPNWVTIDLGSVKEINRVLIYWEAAYATQYKIQVSNDGITWSDVYIQYGGKGKTEDISLSAAGRYVRIYGMHRYNNSWPYSIYEVGIYGPESALSASVSPAIAVFDKNPEKQTDITVTLSPNTHTLNGIKNNGVALTSGKDYSITGTLLSIKKAYLAAMSVGTHRLTLNYSGGIAPVIDIAIGDTTSSPYIRPGRVEFNKTAGSQSDVIVTMSSNYNTFYGIKNDTVNLVSGTDYTIADNKVTIKKEYIAKQPLGLLRLTFDFKKNFNPVLKINISDTSPNSSIAPTTAAFEKRLPADIAIHLTFNGNTLNTILNGSEQLILGTDYTVKYDVVTLKKEYLSGLSAGIVPLTFRFSAGSDCILTLLLTDTVPNSFITPKTAVFDREAPIDISIQLSLNGNTLTGIKNGSAALVSDIDYSLSGTTVTIFKEYLLTLTPGTVRLIFDFDAGEDATLIISEKAIAEGLVVEFFNGTKTTQTNSIVPKFKLTNTGAETIALSEVTIRYYFTKDGIQPQSFWCDWSPVGSSNVTGTFVTMDNPKNHTDCYLEIGFTAGAGNLAANQSVEVQIRFAKADWTNYNQTNDYSFHKDADTYVTWDKITSYISGILNTGIEP</sequence>
<evidence type="ECO:0000256" key="7">
    <source>
        <dbReference type="ARBA" id="ARBA00023295"/>
    </source>
</evidence>
<dbReference type="AlphaFoldDB" id="A0A6S6R5F7"/>
<dbReference type="KEGG" id="acel:acsn021_18570"/>
<dbReference type="InterPro" id="IPR005102">
    <property type="entry name" value="Carbo-bd_X2"/>
</dbReference>
<dbReference type="InterPro" id="IPR036966">
    <property type="entry name" value="CBM3_sf"/>
</dbReference>
<dbReference type="Pfam" id="PF03442">
    <property type="entry name" value="CBM_X2"/>
    <property type="match status" value="4"/>
</dbReference>
<evidence type="ECO:0000256" key="6">
    <source>
        <dbReference type="ARBA" id="ARBA00023277"/>
    </source>
</evidence>
<evidence type="ECO:0000313" key="10">
    <source>
        <dbReference type="Proteomes" id="UP000515561"/>
    </source>
</evidence>
<dbReference type="InterPro" id="IPR008979">
    <property type="entry name" value="Galactose-bd-like_sf"/>
</dbReference>
<dbReference type="Gene3D" id="2.60.40.10">
    <property type="entry name" value="Immunoglobulins"/>
    <property type="match status" value="4"/>
</dbReference>
<dbReference type="Gene3D" id="2.60.40.710">
    <property type="entry name" value="Endoglucanase-like"/>
    <property type="match status" value="1"/>
</dbReference>
<dbReference type="Pfam" id="PF00754">
    <property type="entry name" value="F5_F8_type_C"/>
    <property type="match status" value="1"/>
</dbReference>
<evidence type="ECO:0000256" key="1">
    <source>
        <dbReference type="ARBA" id="ARBA00000966"/>
    </source>
</evidence>
<dbReference type="Gene3D" id="3.20.20.80">
    <property type="entry name" value="Glycosidases"/>
    <property type="match status" value="1"/>
</dbReference>
<organism evidence="9 10">
    <name type="scientific">Anaerocolumna cellulosilytica</name>
    <dbReference type="NCBI Taxonomy" id="433286"/>
    <lineage>
        <taxon>Bacteria</taxon>
        <taxon>Bacillati</taxon>
        <taxon>Bacillota</taxon>
        <taxon>Clostridia</taxon>
        <taxon>Lachnospirales</taxon>
        <taxon>Lachnospiraceae</taxon>
        <taxon>Anaerocolumna</taxon>
    </lineage>
</organism>
<dbReference type="SMART" id="SM01067">
    <property type="entry name" value="CBM_3"/>
    <property type="match status" value="1"/>
</dbReference>
<evidence type="ECO:0000313" key="9">
    <source>
        <dbReference type="EMBL" id="BCJ94288.1"/>
    </source>
</evidence>
<name>A0A6S6R5F7_9FIRM</name>
<dbReference type="SUPFAM" id="SSF49384">
    <property type="entry name" value="Carbohydrate-binding domain"/>
    <property type="match status" value="1"/>
</dbReference>
<dbReference type="InterPro" id="IPR013783">
    <property type="entry name" value="Ig-like_fold"/>
</dbReference>
<evidence type="ECO:0000256" key="8">
    <source>
        <dbReference type="ARBA" id="ARBA00023326"/>
    </source>
</evidence>
<dbReference type="SUPFAM" id="SSF49785">
    <property type="entry name" value="Galactose-binding domain-like"/>
    <property type="match status" value="1"/>
</dbReference>
<protein>
    <recommendedName>
        <fullName evidence="2">cellulase</fullName>
        <ecNumber evidence="2">3.2.1.4</ecNumber>
    </recommendedName>
</protein>